<feature type="transmembrane region" description="Helical" evidence="9">
    <location>
        <begin position="28"/>
        <end position="47"/>
    </location>
</feature>
<evidence type="ECO:0000256" key="6">
    <source>
        <dbReference type="ARBA" id="ARBA00023136"/>
    </source>
</evidence>
<gene>
    <name evidence="11" type="ORF">Megvenef_00631</name>
</gene>
<keyword evidence="3" id="KW-1003">Cell membrane</keyword>
<dbReference type="SUPFAM" id="SSF103088">
    <property type="entry name" value="OmpA-like"/>
    <property type="match status" value="1"/>
</dbReference>
<proteinExistence type="inferred from homology"/>
<evidence type="ECO:0000256" key="7">
    <source>
        <dbReference type="PROSITE-ProRule" id="PRU00473"/>
    </source>
</evidence>
<dbReference type="Pfam" id="PF13677">
    <property type="entry name" value="MotB_plug"/>
    <property type="match status" value="1"/>
</dbReference>
<feature type="region of interest" description="Disordered" evidence="8">
    <location>
        <begin position="87"/>
        <end position="113"/>
    </location>
</feature>
<reference evidence="11 12" key="1">
    <citation type="submission" date="2023-03" db="EMBL/GenBank/DDBJ databases">
        <title>Host association and intracellularity evolved multiple times independently in the Rickettsiales.</title>
        <authorList>
            <person name="Castelli M."/>
            <person name="Nardi T."/>
            <person name="Gammuto L."/>
            <person name="Bellinzona G."/>
            <person name="Sabaneyeva E."/>
            <person name="Potekhin A."/>
            <person name="Serra V."/>
            <person name="Petroni G."/>
            <person name="Sassera D."/>
        </authorList>
    </citation>
    <scope>NUCLEOTIDE SEQUENCE [LARGE SCALE GENOMIC DNA]</scope>
    <source>
        <strain evidence="11 12">Sr 2-6</strain>
    </source>
</reference>
<organism evidence="11 12">
    <name type="scientific">Candidatus Megaera venefica</name>
    <dbReference type="NCBI Taxonomy" id="2055910"/>
    <lineage>
        <taxon>Bacteria</taxon>
        <taxon>Pseudomonadati</taxon>
        <taxon>Pseudomonadota</taxon>
        <taxon>Alphaproteobacteria</taxon>
        <taxon>Rickettsiales</taxon>
        <taxon>Rickettsiaceae</taxon>
        <taxon>Candidatus Megaera</taxon>
    </lineage>
</organism>
<sequence length="289" mass="31550">MMAKQQQIIIKKIKKVQGGGHHGGAWKVAYADFVTAMMAFFLLLWLISVSDKATLQGVAQYFTPTESISDKAGLGFDGGADANIEKGTGAPNAASSSLIYGSPSKGHRVDSARMPSNMSDIERDHFISIMNSIQQSSELKSFADNIQIDITNEGLRIQIMDSDNRPMFKPNTADLQPYMEKIITIIAKMVSTQPNYISISGHTASVKAGSDTGIDFWNISADRANEVRKFMTQKLIDKGQVVKIIGLSDREPFDPKDPFGIKNIRVGITLLNEASITAYQKSVPTKIGS</sequence>
<comment type="subcellular location">
    <subcellularLocation>
        <location evidence="1">Cell membrane</location>
        <topology evidence="1">Single-pass membrane protein</topology>
    </subcellularLocation>
</comment>
<comment type="caution">
    <text evidence="11">The sequence shown here is derived from an EMBL/GenBank/DDBJ whole genome shotgun (WGS) entry which is preliminary data.</text>
</comment>
<dbReference type="PANTHER" id="PTHR30329">
    <property type="entry name" value="STATOR ELEMENT OF FLAGELLAR MOTOR COMPLEX"/>
    <property type="match status" value="1"/>
</dbReference>
<keyword evidence="12" id="KW-1185">Reference proteome</keyword>
<evidence type="ECO:0000313" key="12">
    <source>
        <dbReference type="Proteomes" id="UP001291687"/>
    </source>
</evidence>
<protein>
    <submittedName>
        <fullName evidence="11">Flagellar motor protein MotB</fullName>
    </submittedName>
</protein>
<evidence type="ECO:0000256" key="5">
    <source>
        <dbReference type="ARBA" id="ARBA00022989"/>
    </source>
</evidence>
<comment type="similarity">
    <text evidence="2">Belongs to the MotB family.</text>
</comment>
<dbReference type="Proteomes" id="UP001291687">
    <property type="component" value="Unassembled WGS sequence"/>
</dbReference>
<keyword evidence="5 9" id="KW-1133">Transmembrane helix</keyword>
<feature type="domain" description="OmpA-like" evidence="10">
    <location>
        <begin position="155"/>
        <end position="274"/>
    </location>
</feature>
<dbReference type="InterPro" id="IPR025713">
    <property type="entry name" value="MotB-like_N_dom"/>
</dbReference>
<name>A0ABU5NBV7_9RICK</name>
<dbReference type="EMBL" id="JARJFB010000034">
    <property type="protein sequence ID" value="MEA0970663.1"/>
    <property type="molecule type" value="Genomic_DNA"/>
</dbReference>
<keyword evidence="4 9" id="KW-0812">Transmembrane</keyword>
<dbReference type="Gene3D" id="3.30.1330.60">
    <property type="entry name" value="OmpA-like domain"/>
    <property type="match status" value="1"/>
</dbReference>
<dbReference type="PROSITE" id="PS51123">
    <property type="entry name" value="OMPA_2"/>
    <property type="match status" value="1"/>
</dbReference>
<dbReference type="InterPro" id="IPR006665">
    <property type="entry name" value="OmpA-like"/>
</dbReference>
<dbReference type="PANTHER" id="PTHR30329:SF21">
    <property type="entry name" value="LIPOPROTEIN YIAD-RELATED"/>
    <property type="match status" value="1"/>
</dbReference>
<dbReference type="Pfam" id="PF00691">
    <property type="entry name" value="OmpA"/>
    <property type="match status" value="1"/>
</dbReference>
<evidence type="ECO:0000256" key="1">
    <source>
        <dbReference type="ARBA" id="ARBA00004162"/>
    </source>
</evidence>
<evidence type="ECO:0000256" key="4">
    <source>
        <dbReference type="ARBA" id="ARBA00022692"/>
    </source>
</evidence>
<evidence type="ECO:0000313" key="11">
    <source>
        <dbReference type="EMBL" id="MEA0970663.1"/>
    </source>
</evidence>
<evidence type="ECO:0000256" key="8">
    <source>
        <dbReference type="SAM" id="MobiDB-lite"/>
    </source>
</evidence>
<evidence type="ECO:0000256" key="3">
    <source>
        <dbReference type="ARBA" id="ARBA00022475"/>
    </source>
</evidence>
<dbReference type="InterPro" id="IPR036737">
    <property type="entry name" value="OmpA-like_sf"/>
</dbReference>
<evidence type="ECO:0000256" key="2">
    <source>
        <dbReference type="ARBA" id="ARBA00008914"/>
    </source>
</evidence>
<evidence type="ECO:0000259" key="10">
    <source>
        <dbReference type="PROSITE" id="PS51123"/>
    </source>
</evidence>
<keyword evidence="11" id="KW-0966">Cell projection</keyword>
<dbReference type="InterPro" id="IPR050330">
    <property type="entry name" value="Bact_OuterMem_StrucFunc"/>
</dbReference>
<accession>A0ABU5NBV7</accession>
<keyword evidence="11" id="KW-0969">Cilium</keyword>
<keyword evidence="6 7" id="KW-0472">Membrane</keyword>
<keyword evidence="11" id="KW-0282">Flagellum</keyword>
<evidence type="ECO:0000256" key="9">
    <source>
        <dbReference type="SAM" id="Phobius"/>
    </source>
</evidence>